<dbReference type="GO" id="GO:0016020">
    <property type="term" value="C:membrane"/>
    <property type="evidence" value="ECO:0007669"/>
    <property type="project" value="UniProtKB-SubCell"/>
</dbReference>
<evidence type="ECO:0000256" key="5">
    <source>
        <dbReference type="ARBA" id="ARBA00022741"/>
    </source>
</evidence>
<dbReference type="NCBIfam" id="TIGR01190">
    <property type="entry name" value="ccmB"/>
    <property type="match status" value="1"/>
</dbReference>
<name>A0A7U7G755_9PROT</name>
<keyword evidence="10 11" id="KW-0472">Membrane</keyword>
<feature type="transmembrane region" description="Helical" evidence="11">
    <location>
        <begin position="386"/>
        <end position="406"/>
    </location>
</feature>
<sequence>MASSTSCPPASPPQSLLRLDHVRLERAGRCLVPDLSLNLATGDALLLTGPNGTGKSSLLRLMAGLCPPAGGTVTRRADIAWLGPADALKSTLTVEQNLCLFMPHGTETIHAALKRLALAHLLDCPVRLLSLGQKRRVALSRLLLLPDARLWLLDEPANGLDAASLALLETLLAEHRARGGAVAIASHAPLSLPGSQHLTPGMVAPSITPDLTMQTPPVHEEPASKKTLHPLLLHLRRELHLARLNGAETVGGLLFLTVCSTLFPLALGPTPALLQQTGPAILWVCTLLASLLPLERLYDEDAEDGSLDMLQITLHPAFIALGKMFAHWVTGGLPILLATPLLALFFQLPAHNLTVLMLSLTLGSLTLSLTGGMTAAITLGARRNSLLLPVLTLPLMTPGLIFGTLACTTPTGTACTANLSLLAALFLLALPGCPLIAGASLKEARG</sequence>
<keyword evidence="8" id="KW-1278">Translocase</keyword>
<keyword evidence="9 11" id="KW-1133">Transmembrane helix</keyword>
<dbReference type="PROSITE" id="PS00211">
    <property type="entry name" value="ABC_TRANSPORTER_1"/>
    <property type="match status" value="1"/>
</dbReference>
<dbReference type="InterPro" id="IPR003439">
    <property type="entry name" value="ABC_transporter-like_ATP-bd"/>
</dbReference>
<dbReference type="PRINTS" id="PR01414">
    <property type="entry name" value="CCMBBIOGNSIS"/>
</dbReference>
<dbReference type="Gene3D" id="3.40.50.300">
    <property type="entry name" value="P-loop containing nucleotide triphosphate hydrolases"/>
    <property type="match status" value="1"/>
</dbReference>
<comment type="caution">
    <text evidence="13">The sequence shown here is derived from an EMBL/GenBank/DDBJ whole genome shotgun (WGS) entry which is preliminary data.</text>
</comment>
<reference evidence="13 14" key="1">
    <citation type="journal article" date="2014" name="Genome Biol. Evol.">
        <title>Acetic acid bacteria genomes reveal functional traits for adaptation to life in insect guts.</title>
        <authorList>
            <person name="Chouaia B."/>
            <person name="Gaiarsa S."/>
            <person name="Crotti E."/>
            <person name="Comandatore F."/>
            <person name="Degli Esposti M."/>
            <person name="Ricci I."/>
            <person name="Alma A."/>
            <person name="Favia G."/>
            <person name="Bandi C."/>
            <person name="Daffonchio D."/>
        </authorList>
    </citation>
    <scope>NUCLEOTIDE SEQUENCE [LARGE SCALE GENOMIC DNA]</scope>
    <source>
        <strain evidence="14">AM169</strain>
    </source>
</reference>
<evidence type="ECO:0000256" key="9">
    <source>
        <dbReference type="ARBA" id="ARBA00022989"/>
    </source>
</evidence>
<dbReference type="SUPFAM" id="SSF52540">
    <property type="entry name" value="P-loop containing nucleoside triphosphate hydrolases"/>
    <property type="match status" value="1"/>
</dbReference>
<organism evidence="13 14">
    <name type="scientific">Parasaccharibacter apium</name>
    <dbReference type="NCBI Taxonomy" id="1510841"/>
    <lineage>
        <taxon>Bacteria</taxon>
        <taxon>Pseudomonadati</taxon>
        <taxon>Pseudomonadota</taxon>
        <taxon>Alphaproteobacteria</taxon>
        <taxon>Acetobacterales</taxon>
        <taxon>Acetobacteraceae</taxon>
        <taxon>Parasaccharibacter</taxon>
    </lineage>
</organism>
<dbReference type="PANTHER" id="PTHR43499:SF1">
    <property type="entry name" value="ABC TRANSPORTER I FAMILY MEMBER 1"/>
    <property type="match status" value="1"/>
</dbReference>
<dbReference type="InterPro" id="IPR027417">
    <property type="entry name" value="P-loop_NTPase"/>
</dbReference>
<dbReference type="InterPro" id="IPR005895">
    <property type="entry name" value="ABC_transptr_haem_export_CcmA"/>
</dbReference>
<dbReference type="PROSITE" id="PS50893">
    <property type="entry name" value="ABC_TRANSPORTER_2"/>
    <property type="match status" value="1"/>
</dbReference>
<reference evidence="13 14" key="2">
    <citation type="journal article" date="2014" name="PLoS ONE">
        <title>Evolution of mitochondria reconstructed from the energy metabolism of living bacteria.</title>
        <authorList>
            <person name="Degli Esposti M."/>
            <person name="Chouaia B."/>
            <person name="Comandatore F."/>
            <person name="Crotti E."/>
            <person name="Sassera D."/>
            <person name="Lievens P.M."/>
            <person name="Daffonchio D."/>
            <person name="Bandi C."/>
        </authorList>
    </citation>
    <scope>NUCLEOTIDE SEQUENCE [LARGE SCALE GENOMIC DNA]</scope>
    <source>
        <strain evidence="14">AM169</strain>
    </source>
</reference>
<dbReference type="GO" id="GO:0016887">
    <property type="term" value="F:ATP hydrolysis activity"/>
    <property type="evidence" value="ECO:0007669"/>
    <property type="project" value="InterPro"/>
</dbReference>
<evidence type="ECO:0000256" key="8">
    <source>
        <dbReference type="ARBA" id="ARBA00022967"/>
    </source>
</evidence>
<evidence type="ECO:0000256" key="7">
    <source>
        <dbReference type="ARBA" id="ARBA00022840"/>
    </source>
</evidence>
<dbReference type="SMART" id="SM00382">
    <property type="entry name" value="AAA"/>
    <property type="match status" value="1"/>
</dbReference>
<dbReference type="GO" id="GO:0005524">
    <property type="term" value="F:ATP binding"/>
    <property type="evidence" value="ECO:0007669"/>
    <property type="project" value="UniProtKB-KW"/>
</dbReference>
<accession>A0A7U7G755</accession>
<dbReference type="PANTHER" id="PTHR43499">
    <property type="entry name" value="ABC TRANSPORTER I FAMILY MEMBER 1"/>
    <property type="match status" value="1"/>
</dbReference>
<feature type="transmembrane region" description="Helical" evidence="11">
    <location>
        <begin position="325"/>
        <end position="348"/>
    </location>
</feature>
<evidence type="ECO:0000256" key="1">
    <source>
        <dbReference type="ARBA" id="ARBA00004141"/>
    </source>
</evidence>
<evidence type="ECO:0000259" key="12">
    <source>
        <dbReference type="PROSITE" id="PS50893"/>
    </source>
</evidence>
<dbReference type="InterPro" id="IPR003593">
    <property type="entry name" value="AAA+_ATPase"/>
</dbReference>
<evidence type="ECO:0000256" key="6">
    <source>
        <dbReference type="ARBA" id="ARBA00022748"/>
    </source>
</evidence>
<evidence type="ECO:0000256" key="4">
    <source>
        <dbReference type="ARBA" id="ARBA00022692"/>
    </source>
</evidence>
<dbReference type="Proteomes" id="UP000027590">
    <property type="component" value="Unassembled WGS sequence"/>
</dbReference>
<keyword evidence="3" id="KW-0813">Transport</keyword>
<evidence type="ECO:0000256" key="10">
    <source>
        <dbReference type="ARBA" id="ARBA00023136"/>
    </source>
</evidence>
<keyword evidence="7" id="KW-0067">ATP-binding</keyword>
<feature type="domain" description="ABC transporter" evidence="12">
    <location>
        <begin position="17"/>
        <end position="231"/>
    </location>
</feature>
<dbReference type="GO" id="GO:0015232">
    <property type="term" value="F:heme transmembrane transporter activity"/>
    <property type="evidence" value="ECO:0007669"/>
    <property type="project" value="InterPro"/>
</dbReference>
<comment type="similarity">
    <text evidence="2">Belongs to the CcmB/CycW/HelB family.</text>
</comment>
<dbReference type="InterPro" id="IPR026031">
    <property type="entry name" value="Cyt_c_CcmB_bac"/>
</dbReference>
<feature type="transmembrane region" description="Helical" evidence="11">
    <location>
        <begin position="418"/>
        <end position="441"/>
    </location>
</feature>
<evidence type="ECO:0000313" key="13">
    <source>
        <dbReference type="EMBL" id="CDG34405.1"/>
    </source>
</evidence>
<comment type="subcellular location">
    <subcellularLocation>
        <location evidence="1">Membrane</location>
        <topology evidence="1">Multi-pass membrane protein</topology>
    </subcellularLocation>
</comment>
<keyword evidence="5" id="KW-0547">Nucleotide-binding</keyword>
<protein>
    <submittedName>
        <fullName evidence="13">Heme exporter protein B</fullName>
    </submittedName>
</protein>
<evidence type="ECO:0000256" key="3">
    <source>
        <dbReference type="ARBA" id="ARBA00022448"/>
    </source>
</evidence>
<feature type="transmembrane region" description="Helical" evidence="11">
    <location>
        <begin position="354"/>
        <end position="379"/>
    </location>
</feature>
<evidence type="ECO:0000256" key="11">
    <source>
        <dbReference type="SAM" id="Phobius"/>
    </source>
</evidence>
<proteinExistence type="inferred from homology"/>
<dbReference type="Pfam" id="PF00005">
    <property type="entry name" value="ABC_tran"/>
    <property type="match status" value="1"/>
</dbReference>
<dbReference type="EMBL" id="CBLY010000006">
    <property type="protein sequence ID" value="CDG34405.1"/>
    <property type="molecule type" value="Genomic_DNA"/>
</dbReference>
<gene>
    <name evidence="13" type="ORF">SACS_1667</name>
</gene>
<keyword evidence="4 11" id="KW-0812">Transmembrane</keyword>
<dbReference type="AlphaFoldDB" id="A0A7U7G755"/>
<dbReference type="InterPro" id="IPR003544">
    <property type="entry name" value="Cyt_c_biogenesis_CcmB"/>
</dbReference>
<keyword evidence="6" id="KW-0201">Cytochrome c-type biogenesis</keyword>
<dbReference type="NCBIfam" id="TIGR01189">
    <property type="entry name" value="ccmA"/>
    <property type="match status" value="1"/>
</dbReference>
<dbReference type="InterPro" id="IPR017871">
    <property type="entry name" value="ABC_transporter-like_CS"/>
</dbReference>
<evidence type="ECO:0000313" key="14">
    <source>
        <dbReference type="Proteomes" id="UP000027590"/>
    </source>
</evidence>
<dbReference type="GO" id="GO:0017004">
    <property type="term" value="P:cytochrome complex assembly"/>
    <property type="evidence" value="ECO:0007669"/>
    <property type="project" value="UniProtKB-KW"/>
</dbReference>
<evidence type="ECO:0000256" key="2">
    <source>
        <dbReference type="ARBA" id="ARBA00010544"/>
    </source>
</evidence>
<dbReference type="Pfam" id="PF03379">
    <property type="entry name" value="CcmB"/>
    <property type="match status" value="1"/>
</dbReference>